<feature type="compositionally biased region" description="Acidic residues" evidence="1">
    <location>
        <begin position="168"/>
        <end position="178"/>
    </location>
</feature>
<proteinExistence type="predicted"/>
<sequence length="393" mass="44051">MNGRNRRGIVISVIVSAVLAVGNTGVVLADTDYVASDYIEEEIGLQTEPQNEDLYVDGLPEELPGTDEEHEEDNELLDSAGEEEKTEESNSVHHHNASCGYREAQPEIPCDHGCTDIDKEGVIIHCPECAYRPAVEETPCKYELEKLKEEELKKQQESQEQPEGPDSATEESEEEEPQKEESGITDEQLKKKEDENQEKESGLESEEQNQEGVPSKEIDEGQKEDDSIQEEQAHGVTPPQDETEESSIDSTDDSSVMTEEEEPLPSNEPVYVVEIPSEVKLTEGMDSFTIQTKKLISEEEGELAVTVEGTESRDRNFFALYCGESSWEYRLDIAGNLITPIQNEVILDCWSEVREVKVLPEENENLCAGKYTGVLMFHVVYENKAADLEVEIN</sequence>
<feature type="compositionally biased region" description="Basic and acidic residues" evidence="1">
    <location>
        <begin position="179"/>
        <end position="202"/>
    </location>
</feature>
<name>A0ABZ0U687_9FIRM</name>
<evidence type="ECO:0000256" key="1">
    <source>
        <dbReference type="SAM" id="MobiDB-lite"/>
    </source>
</evidence>
<feature type="compositionally biased region" description="Acidic residues" evidence="1">
    <location>
        <begin position="64"/>
        <end position="86"/>
    </location>
</feature>
<gene>
    <name evidence="2" type="ORF">BLCOC_01020</name>
</gene>
<feature type="region of interest" description="Disordered" evidence="1">
    <location>
        <begin position="58"/>
        <end position="98"/>
    </location>
</feature>
<reference evidence="2" key="1">
    <citation type="submission" date="2023-10" db="EMBL/GenBank/DDBJ databases">
        <title>Genome sequence of Blautia coccoides DSM 935.</title>
        <authorList>
            <person name="Boeer T."/>
            <person name="Bengelsdorf F.R."/>
            <person name="Daniel R."/>
            <person name="Poehlein A."/>
        </authorList>
    </citation>
    <scope>NUCLEOTIDE SEQUENCE [LARGE SCALE GENOMIC DNA]</scope>
    <source>
        <strain evidence="2">DSM 935</strain>
    </source>
</reference>
<accession>A0ABZ0U687</accession>
<keyword evidence="3" id="KW-1185">Reference proteome</keyword>
<evidence type="ECO:0000313" key="3">
    <source>
        <dbReference type="Proteomes" id="UP001325248"/>
    </source>
</evidence>
<feature type="region of interest" description="Disordered" evidence="1">
    <location>
        <begin position="151"/>
        <end position="267"/>
    </location>
</feature>
<evidence type="ECO:0000313" key="2">
    <source>
        <dbReference type="EMBL" id="WPX71779.1"/>
    </source>
</evidence>
<dbReference type="EMBL" id="CP136422">
    <property type="protein sequence ID" value="WPX71779.1"/>
    <property type="molecule type" value="Genomic_DNA"/>
</dbReference>
<protein>
    <submittedName>
        <fullName evidence="2">Uncharacterized protein</fullName>
    </submittedName>
</protein>
<feature type="compositionally biased region" description="Acidic residues" evidence="1">
    <location>
        <begin position="241"/>
        <end position="263"/>
    </location>
</feature>
<organism evidence="2 3">
    <name type="scientific">Blautia producta</name>
    <dbReference type="NCBI Taxonomy" id="33035"/>
    <lineage>
        <taxon>Bacteria</taxon>
        <taxon>Bacillati</taxon>
        <taxon>Bacillota</taxon>
        <taxon>Clostridia</taxon>
        <taxon>Lachnospirales</taxon>
        <taxon>Lachnospiraceae</taxon>
        <taxon>Blautia</taxon>
    </lineage>
</organism>
<feature type="compositionally biased region" description="Basic and acidic residues" evidence="1">
    <location>
        <begin position="214"/>
        <end position="226"/>
    </location>
</feature>
<dbReference type="Proteomes" id="UP001325248">
    <property type="component" value="Chromosome"/>
</dbReference>